<dbReference type="PANTHER" id="PTHR31425">
    <property type="entry name" value="PHOSPHORIBOSYLANTHRANILATE TRANSFERASE ISOFORM 1"/>
    <property type="match status" value="1"/>
</dbReference>
<dbReference type="InterPro" id="IPR047259">
    <property type="entry name" value="QUIRKY-like"/>
</dbReference>
<evidence type="ECO:0000313" key="2">
    <source>
        <dbReference type="EMBL" id="KAG6480788.1"/>
    </source>
</evidence>
<organism evidence="2 3">
    <name type="scientific">Zingiber officinale</name>
    <name type="common">Ginger</name>
    <name type="synonym">Amomum zingiber</name>
    <dbReference type="NCBI Taxonomy" id="94328"/>
    <lineage>
        <taxon>Eukaryota</taxon>
        <taxon>Viridiplantae</taxon>
        <taxon>Streptophyta</taxon>
        <taxon>Embryophyta</taxon>
        <taxon>Tracheophyta</taxon>
        <taxon>Spermatophyta</taxon>
        <taxon>Magnoliopsida</taxon>
        <taxon>Liliopsida</taxon>
        <taxon>Zingiberales</taxon>
        <taxon>Zingiberaceae</taxon>
        <taxon>Zingiber</taxon>
    </lineage>
</organism>
<dbReference type="AlphaFoldDB" id="A0A8J5F383"/>
<reference evidence="2 3" key="1">
    <citation type="submission" date="2020-08" db="EMBL/GenBank/DDBJ databases">
        <title>Plant Genome Project.</title>
        <authorList>
            <person name="Zhang R.-G."/>
        </authorList>
    </citation>
    <scope>NUCLEOTIDE SEQUENCE [LARGE SCALE GENOMIC DNA]</scope>
    <source>
        <tissue evidence="2">Rhizome</tissue>
    </source>
</reference>
<evidence type="ECO:0000313" key="3">
    <source>
        <dbReference type="Proteomes" id="UP000734854"/>
    </source>
</evidence>
<feature type="domain" description="C2" evidence="1">
    <location>
        <begin position="139"/>
        <end position="173"/>
    </location>
</feature>
<dbReference type="InterPro" id="IPR000008">
    <property type="entry name" value="C2_dom"/>
</dbReference>
<comment type="caution">
    <text evidence="2">The sequence shown here is derived from an EMBL/GenBank/DDBJ whole genome shotgun (WGS) entry which is preliminary data.</text>
</comment>
<proteinExistence type="predicted"/>
<feature type="domain" description="C2" evidence="1">
    <location>
        <begin position="2"/>
        <end position="86"/>
    </location>
</feature>
<dbReference type="InterPro" id="IPR035892">
    <property type="entry name" value="C2_domain_sf"/>
</dbReference>
<keyword evidence="3" id="KW-1185">Reference proteome</keyword>
<evidence type="ECO:0000259" key="1">
    <source>
        <dbReference type="Pfam" id="PF00168"/>
    </source>
</evidence>
<sequence>MWYLRASIIEAQDLRLAAPASVHDVRIKIRPGFQSSRTWRPNSMNRSSCSFTWMEDLMFVVSEPLTNKEMLVMMEDRTTKEAALLGYTGGYYVLDEAAHACVQRLPVDGEAVLEVSSRRAGIRHYRGPWSTPDGDGGGKGSTDVYCVAKYGKKWMRTWTVLDSFDPRWNEQYT</sequence>
<dbReference type="Pfam" id="PF00168">
    <property type="entry name" value="C2"/>
    <property type="match status" value="2"/>
</dbReference>
<accession>A0A8J5F383</accession>
<dbReference type="SUPFAM" id="SSF49562">
    <property type="entry name" value="C2 domain (Calcium/lipid-binding domain, CaLB)"/>
    <property type="match status" value="1"/>
</dbReference>
<dbReference type="Gene3D" id="2.60.40.150">
    <property type="entry name" value="C2 domain"/>
    <property type="match status" value="1"/>
</dbReference>
<protein>
    <recommendedName>
        <fullName evidence="1">C2 domain-containing protein</fullName>
    </recommendedName>
</protein>
<dbReference type="Proteomes" id="UP000734854">
    <property type="component" value="Unassembled WGS sequence"/>
</dbReference>
<gene>
    <name evidence="2" type="ORF">ZIOFF_057374</name>
</gene>
<dbReference type="EMBL" id="JACMSC010000016">
    <property type="protein sequence ID" value="KAG6480788.1"/>
    <property type="molecule type" value="Genomic_DNA"/>
</dbReference>
<name>A0A8J5F383_ZINOF</name>
<dbReference type="PANTHER" id="PTHR31425:SF36">
    <property type="entry name" value="PROTEIN QUIRKY"/>
    <property type="match status" value="1"/>
</dbReference>